<organism evidence="2 3">
    <name type="scientific">Cyprinodon variegatus</name>
    <name type="common">Sheepshead minnow</name>
    <dbReference type="NCBI Taxonomy" id="28743"/>
    <lineage>
        <taxon>Eukaryota</taxon>
        <taxon>Metazoa</taxon>
        <taxon>Chordata</taxon>
        <taxon>Craniata</taxon>
        <taxon>Vertebrata</taxon>
        <taxon>Euteleostomi</taxon>
        <taxon>Actinopterygii</taxon>
        <taxon>Neopterygii</taxon>
        <taxon>Teleostei</taxon>
        <taxon>Neoteleostei</taxon>
        <taxon>Acanthomorphata</taxon>
        <taxon>Ovalentaria</taxon>
        <taxon>Atherinomorphae</taxon>
        <taxon>Cyprinodontiformes</taxon>
        <taxon>Cyprinodontidae</taxon>
        <taxon>Cyprinodon</taxon>
    </lineage>
</organism>
<accession>A0A3Q2DWV7</accession>
<dbReference type="Ensembl" id="ENSCVAT00000004342.1">
    <property type="protein sequence ID" value="ENSCVAP00000024381.1"/>
    <property type="gene ID" value="ENSCVAG00000008407.1"/>
</dbReference>
<keyword evidence="3" id="KW-1185">Reference proteome</keyword>
<dbReference type="AlphaFoldDB" id="A0A3Q2DWV7"/>
<proteinExistence type="predicted"/>
<evidence type="ECO:0000313" key="2">
    <source>
        <dbReference type="Ensembl" id="ENSCVAP00000024381.1"/>
    </source>
</evidence>
<reference evidence="2" key="1">
    <citation type="submission" date="2025-08" db="UniProtKB">
        <authorList>
            <consortium name="Ensembl"/>
        </authorList>
    </citation>
    <scope>IDENTIFICATION</scope>
</reference>
<dbReference type="Proteomes" id="UP000265020">
    <property type="component" value="Unassembled WGS sequence"/>
</dbReference>
<dbReference type="PANTHER" id="PTHR14187">
    <property type="entry name" value="ALPHA KINASE/ELONGATION FACTOR 2 KINASE"/>
    <property type="match status" value="1"/>
</dbReference>
<dbReference type="Gene3D" id="3.30.420.40">
    <property type="match status" value="1"/>
</dbReference>
<dbReference type="STRING" id="28743.ENSCVAP00000024381"/>
<feature type="region of interest" description="Disordered" evidence="1">
    <location>
        <begin position="217"/>
        <end position="238"/>
    </location>
</feature>
<evidence type="ECO:0000256" key="1">
    <source>
        <dbReference type="SAM" id="MobiDB-lite"/>
    </source>
</evidence>
<name>A0A3Q2DWV7_CYPVA</name>
<dbReference type="PANTHER" id="PTHR14187:SF5">
    <property type="entry name" value="HEAT SHOCK 70 KDA PROTEIN 12A"/>
    <property type="match status" value="1"/>
</dbReference>
<dbReference type="SUPFAM" id="SSF53067">
    <property type="entry name" value="Actin-like ATPase domain"/>
    <property type="match status" value="2"/>
</dbReference>
<sequence length="494" mass="56114">MLSLFRFLRSSLFQPGGDNCPVIAIDIGSGYSGYAFNLKPRKEGGEAQFKQWNEELGLPYPKTPTCILFDENGNFLKFGYEAQTVYNKMGKEEAKKHYFFEEFKASLREKDWSRTIKDHNNKSMTIMKVVTEVLRFMKDDALKTIKVHPEGGELRASDITWVVCITGNWDYRTKRFLRDAAIQAGLVAADDTGKVMFINEAEAALAWCLNHPSDDLIAQNSPARPPGPTDAGTSCSDPPGQVAVHFDAEETIVLMETQTGDGNQRRNPATETSDGKRYIVVNCGETIEFNVYGFLDGRAVGKMYEIFNDNLGGRSVDIKFFTFLWMIFQELWKEYEENFPNEVQEMMINFLRVKHLDEEVWIRCPENLKEQAAKKKDIERFFDSVEGASWDNRGIRISREILRSLYREIQVGLPAYINHMLGKDFNIGSIVLVGGLAQSQILRQSITEEFGSDYKVLCPLRPQEVILKGAVELAINPKLVSFPKKAAGRFKCFS</sequence>
<dbReference type="OMA" id="AKENHTH"/>
<protein>
    <submittedName>
        <fullName evidence="2">Uncharacterized protein</fullName>
    </submittedName>
</protein>
<dbReference type="CDD" id="cd10229">
    <property type="entry name" value="ASKHA_NBD_HSP70_HSPA12"/>
    <property type="match status" value="1"/>
</dbReference>
<dbReference type="InterPro" id="IPR043129">
    <property type="entry name" value="ATPase_NBD"/>
</dbReference>
<evidence type="ECO:0000313" key="3">
    <source>
        <dbReference type="Proteomes" id="UP000265020"/>
    </source>
</evidence>
<reference evidence="2" key="2">
    <citation type="submission" date="2025-09" db="UniProtKB">
        <authorList>
            <consortium name="Ensembl"/>
        </authorList>
    </citation>
    <scope>IDENTIFICATION</scope>
</reference>
<dbReference type="GeneTree" id="ENSGT00940000154551"/>